<dbReference type="InterPro" id="IPR036435">
    <property type="entry name" value="Leukocidin/porin_MspA_sf"/>
</dbReference>
<dbReference type="PRINTS" id="PR01468">
    <property type="entry name" value="BICOMPNTOXIN"/>
</dbReference>
<protein>
    <submittedName>
        <fullName evidence="4">Epx4</fullName>
    </submittedName>
</protein>
<feature type="domain" description="Leukocidin/Hemolysin toxin" evidence="3">
    <location>
        <begin position="50"/>
        <end position="297"/>
    </location>
</feature>
<dbReference type="NCBIfam" id="NF040768">
    <property type="entry name" value="Epx"/>
    <property type="match status" value="1"/>
</dbReference>
<evidence type="ECO:0000313" key="4">
    <source>
        <dbReference type="PDB" id="7T4D"/>
    </source>
</evidence>
<comment type="similarity">
    <text evidence="1">Belongs to the aerolysin family.</text>
</comment>
<organism evidence="4">
    <name type="scientific">Enterococcus</name>
    <dbReference type="NCBI Taxonomy" id="1350"/>
    <lineage>
        <taxon>Bacteria</taxon>
        <taxon>Bacillati</taxon>
        <taxon>Bacillota</taxon>
        <taxon>Bacilli</taxon>
        <taxon>Lactobacillales</taxon>
        <taxon>Enterococcaceae</taxon>
    </lineage>
</organism>
<dbReference type="SMR" id="A0A915Q9K2"/>
<evidence type="ECO:0000256" key="2">
    <source>
        <dbReference type="ARBA" id="ARBA00022729"/>
    </source>
</evidence>
<name>A0A915Q9K2_9ENTE</name>
<evidence type="ECO:0000256" key="1">
    <source>
        <dbReference type="ARBA" id="ARBA00009831"/>
    </source>
</evidence>
<dbReference type="AlphaFoldDB" id="A0A915Q9K2"/>
<dbReference type="InterPro" id="IPR016183">
    <property type="entry name" value="Leukocidin/Hemolysin_toxin"/>
</dbReference>
<sequence>SEDNIIGTTTQEIDEHGNVKTIITVKNQQIESYTSTDSGTAKNRSTLTVNANFLNDKYSNELTTILSLNGFIPSGRKFIFPKNNTLKGEMLWPQRYSTAVYNIPLDKSVKITNSTPDNTIRSKEVSNSITYGIGGGIKMEGKQPGANLDANAAITKTISYQQPDYETAKTTSTVTGVNWNTNFTETRDGYTRNSWNPVYGNQMFMYGRYTSNIRNNFTPDYQLSSLITSGFSPSYGLVLRAPKDVKKSRIKVVFARRSETYQQNWDGLNWWGRNFYDTKNPDSLSKVTLTFELDWQNHRVTFIELEHHHHHH</sequence>
<dbReference type="Gene3D" id="2.70.240.10">
    <property type="entry name" value="Leukocidin/porin MspA"/>
    <property type="match status" value="1"/>
</dbReference>
<evidence type="ECO:0000259" key="3">
    <source>
        <dbReference type="Pfam" id="PF07968"/>
    </source>
</evidence>
<dbReference type="Pfam" id="PF07968">
    <property type="entry name" value="Leukocidin"/>
    <property type="match status" value="1"/>
</dbReference>
<evidence type="ECO:0007829" key="5">
    <source>
        <dbReference type="PDB" id="7T4D"/>
    </source>
</evidence>
<accession>A0A915Q9K2</accession>
<dbReference type="PDB" id="7T4D">
    <property type="method" value="X-ray"/>
    <property type="resolution" value="3.00 A"/>
    <property type="chains" value="A/B=1-312"/>
</dbReference>
<dbReference type="GO" id="GO:0051715">
    <property type="term" value="P:cytolysis in another organism"/>
    <property type="evidence" value="ECO:0007669"/>
    <property type="project" value="InterPro"/>
</dbReference>
<dbReference type="GO" id="GO:0005576">
    <property type="term" value="C:extracellular region"/>
    <property type="evidence" value="ECO:0007669"/>
    <property type="project" value="InterPro"/>
</dbReference>
<dbReference type="InterPro" id="IPR003963">
    <property type="entry name" value="Bi-component_toxin_staph"/>
</dbReference>
<keyword evidence="5" id="KW-0002">3D-structure</keyword>
<reference evidence="5" key="1">
    <citation type="journal article" date="2022" name="Cell">
        <title>Emerging enterococcus pore-forming toxins with MHC/HLA-I as receptors.</title>
        <authorList>
            <person name="Xiong X."/>
            <person name="Tian S."/>
            <person name="Yang P."/>
            <person name="Lebreton F."/>
            <person name="Bao H."/>
            <person name="Sheng K."/>
            <person name="Yin L."/>
            <person name="Chen P."/>
            <person name="Zhang J."/>
            <person name="Qi W."/>
            <person name="Ruan J."/>
            <person name="Wu H."/>
            <person name="Chen H."/>
            <person name="Breault D.T."/>
            <person name="Wu H."/>
            <person name="Earl A.M."/>
            <person name="Gilmore M.S."/>
            <person name="Abraham J."/>
            <person name="Dong M."/>
        </authorList>
    </citation>
    <scope>X-RAY CRYSTALLOGRAPHY (3.00 ANGSTROMS)</scope>
</reference>
<keyword evidence="2" id="KW-0732">Signal</keyword>
<proteinExistence type="evidence at protein level"/>
<dbReference type="SUPFAM" id="SSF56959">
    <property type="entry name" value="Leukocidin-like"/>
    <property type="match status" value="1"/>
</dbReference>